<feature type="domain" description="Major facilitator superfamily (MFS) profile" evidence="7">
    <location>
        <begin position="72"/>
        <end position="490"/>
    </location>
</feature>
<feature type="transmembrane region" description="Helical" evidence="6">
    <location>
        <begin position="198"/>
        <end position="219"/>
    </location>
</feature>
<feature type="transmembrane region" description="Helical" evidence="6">
    <location>
        <begin position="110"/>
        <end position="131"/>
    </location>
</feature>
<dbReference type="AlphaFoldDB" id="A0AAV5RP23"/>
<organism evidence="8 9">
    <name type="scientific">Starmerella bacillaris</name>
    <name type="common">Yeast</name>
    <name type="synonym">Candida zemplinina</name>
    <dbReference type="NCBI Taxonomy" id="1247836"/>
    <lineage>
        <taxon>Eukaryota</taxon>
        <taxon>Fungi</taxon>
        <taxon>Dikarya</taxon>
        <taxon>Ascomycota</taxon>
        <taxon>Saccharomycotina</taxon>
        <taxon>Dipodascomycetes</taxon>
        <taxon>Dipodascales</taxon>
        <taxon>Trichomonascaceae</taxon>
        <taxon>Starmerella</taxon>
    </lineage>
</organism>
<evidence type="ECO:0000313" key="9">
    <source>
        <dbReference type="Proteomes" id="UP001362899"/>
    </source>
</evidence>
<gene>
    <name evidence="8" type="ORF">DASB73_042570</name>
</gene>
<dbReference type="GO" id="GO:0022857">
    <property type="term" value="F:transmembrane transporter activity"/>
    <property type="evidence" value="ECO:0007669"/>
    <property type="project" value="InterPro"/>
</dbReference>
<keyword evidence="5 6" id="KW-0472">Membrane</keyword>
<feature type="transmembrane region" description="Helical" evidence="6">
    <location>
        <begin position="462"/>
        <end position="486"/>
    </location>
</feature>
<keyword evidence="9" id="KW-1185">Reference proteome</keyword>
<evidence type="ECO:0000256" key="1">
    <source>
        <dbReference type="ARBA" id="ARBA00004141"/>
    </source>
</evidence>
<feature type="transmembrane region" description="Helical" evidence="6">
    <location>
        <begin position="70"/>
        <end position="90"/>
    </location>
</feature>
<feature type="transmembrane region" description="Helical" evidence="6">
    <location>
        <begin position="300"/>
        <end position="322"/>
    </location>
</feature>
<feature type="transmembrane region" description="Helical" evidence="6">
    <location>
        <begin position="231"/>
        <end position="254"/>
    </location>
</feature>
<dbReference type="GO" id="GO:0005886">
    <property type="term" value="C:plasma membrane"/>
    <property type="evidence" value="ECO:0007669"/>
    <property type="project" value="TreeGrafter"/>
</dbReference>
<evidence type="ECO:0000256" key="4">
    <source>
        <dbReference type="ARBA" id="ARBA00022989"/>
    </source>
</evidence>
<sequence>MHDSDSISSASTVAAVYKTDGFDVETKSAFSPAYTDDFTLNSEDNHEEQLDRLAKELGIKRWRLQMKIDLWILLPICLLYLLAFLDRVNISNANAYGMSDDINLKGNQFNIALAVFFVPYIIFEIPANFLLKKMSPHVFLPLCLLAFGGVSIGQGFVKNYHELIVTRVLLGLLETAMFPACFYLLGCWYTRTEAQKRYSFFFCSTSLAGAFGGLIAYGVHSFSGKFGIEGWRWIFIVEGAITGFCGLLLFFLIADFPEQARFLNDKERIFITKKIELDVGKSSFESRITLKDIFKVLVDWRVIICALSYFGCIVGGYGYAYFSVAIIKTFGYSALDTQVHSIYPWIATFGCSMIVAILSDISKHRYLYTLGCLFISVAGYGMLLGTSPTESYSHVRYAACFLIVIGLYSAMPLIICWANMNFAGHSRKMVASAFQVGFANTGGIISVFVYRSQDAPGYRMGIWVSLALLLLTVGSTTVYFICLVLVNNRRNRGDYASEFNALSEHEQEKMGDLNPSFRYMY</sequence>
<evidence type="ECO:0000256" key="5">
    <source>
        <dbReference type="ARBA" id="ARBA00023136"/>
    </source>
</evidence>
<evidence type="ECO:0000256" key="2">
    <source>
        <dbReference type="ARBA" id="ARBA00022448"/>
    </source>
</evidence>
<comment type="caution">
    <text evidence="8">The sequence shown here is derived from an EMBL/GenBank/DDBJ whole genome shotgun (WGS) entry which is preliminary data.</text>
</comment>
<dbReference type="InterPro" id="IPR020846">
    <property type="entry name" value="MFS_dom"/>
</dbReference>
<protein>
    <submittedName>
        <fullName evidence="8">Tna1 protein</fullName>
    </submittedName>
</protein>
<feature type="transmembrane region" description="Helical" evidence="6">
    <location>
        <begin position="138"/>
        <end position="157"/>
    </location>
</feature>
<dbReference type="PROSITE" id="PS50850">
    <property type="entry name" value="MFS"/>
    <property type="match status" value="1"/>
</dbReference>
<feature type="transmembrane region" description="Helical" evidence="6">
    <location>
        <begin position="163"/>
        <end position="186"/>
    </location>
</feature>
<feature type="transmembrane region" description="Helical" evidence="6">
    <location>
        <begin position="395"/>
        <end position="418"/>
    </location>
</feature>
<dbReference type="EMBL" id="BTGC01000008">
    <property type="protein sequence ID" value="GMM53294.1"/>
    <property type="molecule type" value="Genomic_DNA"/>
</dbReference>
<dbReference type="PANTHER" id="PTHR43791:SF46">
    <property type="entry name" value="MAJOR FACILITATOR SUPERFAMILY (MFS) PROFILE DOMAIN-CONTAINING PROTEIN-RELATED"/>
    <property type="match status" value="1"/>
</dbReference>
<feature type="transmembrane region" description="Helical" evidence="6">
    <location>
        <begin position="366"/>
        <end position="383"/>
    </location>
</feature>
<dbReference type="PANTHER" id="PTHR43791">
    <property type="entry name" value="PERMEASE-RELATED"/>
    <property type="match status" value="1"/>
</dbReference>
<dbReference type="Gene3D" id="1.20.1250.20">
    <property type="entry name" value="MFS general substrate transporter like domains"/>
    <property type="match status" value="2"/>
</dbReference>
<keyword evidence="3 6" id="KW-0812">Transmembrane</keyword>
<name>A0AAV5RP23_STABA</name>
<keyword evidence="4 6" id="KW-1133">Transmembrane helix</keyword>
<accession>A0AAV5RP23</accession>
<dbReference type="FunFam" id="1.20.1250.20:FF:000034">
    <property type="entry name" value="MFS general substrate transporter"/>
    <property type="match status" value="1"/>
</dbReference>
<dbReference type="InterPro" id="IPR036259">
    <property type="entry name" value="MFS_trans_sf"/>
</dbReference>
<proteinExistence type="predicted"/>
<evidence type="ECO:0000313" key="8">
    <source>
        <dbReference type="EMBL" id="GMM53294.1"/>
    </source>
</evidence>
<keyword evidence="2" id="KW-0813">Transport</keyword>
<dbReference type="InterPro" id="IPR011701">
    <property type="entry name" value="MFS"/>
</dbReference>
<comment type="subcellular location">
    <subcellularLocation>
        <location evidence="1">Membrane</location>
        <topology evidence="1">Multi-pass membrane protein</topology>
    </subcellularLocation>
</comment>
<evidence type="ECO:0000256" key="6">
    <source>
        <dbReference type="SAM" id="Phobius"/>
    </source>
</evidence>
<feature type="transmembrane region" description="Helical" evidence="6">
    <location>
        <begin position="430"/>
        <end position="450"/>
    </location>
</feature>
<feature type="transmembrane region" description="Helical" evidence="6">
    <location>
        <begin position="342"/>
        <end position="359"/>
    </location>
</feature>
<dbReference type="SUPFAM" id="SSF103473">
    <property type="entry name" value="MFS general substrate transporter"/>
    <property type="match status" value="1"/>
</dbReference>
<dbReference type="Proteomes" id="UP001362899">
    <property type="component" value="Unassembled WGS sequence"/>
</dbReference>
<dbReference type="FunFam" id="1.20.1250.20:FF:000013">
    <property type="entry name" value="MFS general substrate transporter"/>
    <property type="match status" value="1"/>
</dbReference>
<evidence type="ECO:0000259" key="7">
    <source>
        <dbReference type="PROSITE" id="PS50850"/>
    </source>
</evidence>
<evidence type="ECO:0000256" key="3">
    <source>
        <dbReference type="ARBA" id="ARBA00022692"/>
    </source>
</evidence>
<reference evidence="8 9" key="1">
    <citation type="journal article" date="2023" name="Elife">
        <title>Identification of key yeast species and microbe-microbe interactions impacting larval growth of Drosophila in the wild.</title>
        <authorList>
            <person name="Mure A."/>
            <person name="Sugiura Y."/>
            <person name="Maeda R."/>
            <person name="Honda K."/>
            <person name="Sakurai N."/>
            <person name="Takahashi Y."/>
            <person name="Watada M."/>
            <person name="Katoh T."/>
            <person name="Gotoh A."/>
            <person name="Gotoh Y."/>
            <person name="Taniguchi I."/>
            <person name="Nakamura K."/>
            <person name="Hayashi T."/>
            <person name="Katayama T."/>
            <person name="Uemura T."/>
            <person name="Hattori Y."/>
        </authorList>
    </citation>
    <scope>NUCLEOTIDE SEQUENCE [LARGE SCALE GENOMIC DNA]</scope>
    <source>
        <strain evidence="8 9">SB-73</strain>
    </source>
</reference>
<dbReference type="Pfam" id="PF07690">
    <property type="entry name" value="MFS_1"/>
    <property type="match status" value="1"/>
</dbReference>